<evidence type="ECO:0000256" key="5">
    <source>
        <dbReference type="ARBA" id="ARBA00022755"/>
    </source>
</evidence>
<dbReference type="InterPro" id="IPR000836">
    <property type="entry name" value="PRTase_dom"/>
</dbReference>
<comment type="caution">
    <text evidence="10">The sequence shown here is derived from an EMBL/GenBank/DDBJ whole genome shotgun (WGS) entry which is preliminary data.</text>
</comment>
<comment type="cofactor">
    <cofactor evidence="7">
        <name>Mg(2+)</name>
        <dbReference type="ChEBI" id="CHEBI:18420"/>
    </cofactor>
    <text evidence="7">Binds 1 Mg(2+) ion per subunit.</text>
</comment>
<name>A0ABT7MUP6_9MICO</name>
<keyword evidence="11" id="KW-1185">Reference proteome</keyword>
<accession>A0ABT7MUP6</accession>
<evidence type="ECO:0000256" key="8">
    <source>
        <dbReference type="PIRNR" id="PIRNR000485"/>
    </source>
</evidence>
<reference evidence="10 11" key="1">
    <citation type="submission" date="2023-06" db="EMBL/GenBank/DDBJ databases">
        <title>Microbacterium sp. nov., isolated from a waste landfill.</title>
        <authorList>
            <person name="Wen W."/>
        </authorList>
    </citation>
    <scope>NUCLEOTIDE SEQUENCE [LARGE SCALE GENOMIC DNA]</scope>
    <source>
        <strain evidence="10 11">ASV49</strain>
    </source>
</reference>
<comment type="caution">
    <text evidence="7">Lacks conserved residue(s) required for the propagation of feature annotation.</text>
</comment>
<comment type="similarity">
    <text evidence="2 7 8">In the C-terminal section; belongs to the purine/pyrimidine phosphoribosyltransferase family.</text>
</comment>
<proteinExistence type="inferred from homology"/>
<dbReference type="RefSeq" id="WP_286286306.1">
    <property type="nucleotide sequence ID" value="NZ_JASXSZ010000001.1"/>
</dbReference>
<feature type="active site" description="Nucleophile" evidence="7">
    <location>
        <position position="2"/>
    </location>
</feature>
<evidence type="ECO:0000313" key="11">
    <source>
        <dbReference type="Proteomes" id="UP001235064"/>
    </source>
</evidence>
<dbReference type="InterPro" id="IPR035584">
    <property type="entry name" value="PurF_N"/>
</dbReference>
<dbReference type="InterPro" id="IPR029055">
    <property type="entry name" value="Ntn_hydrolases_N"/>
</dbReference>
<keyword evidence="6 7" id="KW-0315">Glutamine amidotransferase</keyword>
<dbReference type="Gene3D" id="3.40.50.2020">
    <property type="match status" value="1"/>
</dbReference>
<dbReference type="PROSITE" id="PS51278">
    <property type="entry name" value="GATASE_TYPE_2"/>
    <property type="match status" value="1"/>
</dbReference>
<comment type="pathway">
    <text evidence="1 7 8">Purine metabolism; IMP biosynthesis via de novo pathway; N(1)-(5-phospho-D-ribosyl)glycinamide from 5-phospho-alpha-D-ribose 1-diphosphate: step 1/2.</text>
</comment>
<dbReference type="InterPro" id="IPR005854">
    <property type="entry name" value="PurF"/>
</dbReference>
<evidence type="ECO:0000259" key="9">
    <source>
        <dbReference type="PROSITE" id="PS51278"/>
    </source>
</evidence>
<comment type="function">
    <text evidence="7">Catalyzes the formation of phosphoribosylamine from phosphoribosylpyrophosphate (PRPP) and glutamine.</text>
</comment>
<dbReference type="Proteomes" id="UP001235064">
    <property type="component" value="Unassembled WGS sequence"/>
</dbReference>
<dbReference type="Pfam" id="PF13522">
    <property type="entry name" value="GATase_6"/>
    <property type="match status" value="1"/>
</dbReference>
<dbReference type="PIRSF" id="PIRSF000485">
    <property type="entry name" value="Amd_phspho_trans"/>
    <property type="match status" value="1"/>
</dbReference>
<evidence type="ECO:0000256" key="3">
    <source>
        <dbReference type="ARBA" id="ARBA00022676"/>
    </source>
</evidence>
<evidence type="ECO:0000256" key="7">
    <source>
        <dbReference type="HAMAP-Rule" id="MF_01931"/>
    </source>
</evidence>
<dbReference type="CDD" id="cd00715">
    <property type="entry name" value="GPATase_N"/>
    <property type="match status" value="1"/>
</dbReference>
<keyword evidence="3 7" id="KW-0328">Glycosyltransferase</keyword>
<evidence type="ECO:0000256" key="6">
    <source>
        <dbReference type="ARBA" id="ARBA00022962"/>
    </source>
</evidence>
<evidence type="ECO:0000313" key="10">
    <source>
        <dbReference type="EMBL" id="MDL9978153.1"/>
    </source>
</evidence>
<dbReference type="InterPro" id="IPR017932">
    <property type="entry name" value="GATase_2_dom"/>
</dbReference>
<dbReference type="Gene3D" id="3.60.20.10">
    <property type="entry name" value="Glutamine Phosphoribosylpyrophosphate, subunit 1, domain 1"/>
    <property type="match status" value="1"/>
</dbReference>
<keyword evidence="4 7" id="KW-0808">Transferase</keyword>
<evidence type="ECO:0000256" key="4">
    <source>
        <dbReference type="ARBA" id="ARBA00022679"/>
    </source>
</evidence>
<keyword evidence="7" id="KW-0479">Metal-binding</keyword>
<dbReference type="PANTHER" id="PTHR11907">
    <property type="entry name" value="AMIDOPHOSPHORIBOSYLTRANSFERASE"/>
    <property type="match status" value="1"/>
</dbReference>
<organism evidence="10 11">
    <name type="scientific">Microbacterium candidum</name>
    <dbReference type="NCBI Taxonomy" id="3041922"/>
    <lineage>
        <taxon>Bacteria</taxon>
        <taxon>Bacillati</taxon>
        <taxon>Actinomycetota</taxon>
        <taxon>Actinomycetes</taxon>
        <taxon>Micrococcales</taxon>
        <taxon>Microbacteriaceae</taxon>
        <taxon>Microbacterium</taxon>
    </lineage>
</organism>
<keyword evidence="7" id="KW-0460">Magnesium</keyword>
<feature type="binding site" evidence="7">
    <location>
        <position position="370"/>
    </location>
    <ligand>
        <name>Mg(2+)</name>
        <dbReference type="ChEBI" id="CHEBI:18420"/>
    </ligand>
</feature>
<feature type="binding site" evidence="7">
    <location>
        <position position="371"/>
    </location>
    <ligand>
        <name>Mg(2+)</name>
        <dbReference type="ChEBI" id="CHEBI:18420"/>
    </ligand>
</feature>
<dbReference type="NCBIfam" id="TIGR01134">
    <property type="entry name" value="purF"/>
    <property type="match status" value="1"/>
</dbReference>
<dbReference type="SUPFAM" id="SSF56235">
    <property type="entry name" value="N-terminal nucleophile aminohydrolases (Ntn hydrolases)"/>
    <property type="match status" value="1"/>
</dbReference>
<dbReference type="EMBL" id="JASXSZ010000001">
    <property type="protein sequence ID" value="MDL9978153.1"/>
    <property type="molecule type" value="Genomic_DNA"/>
</dbReference>
<dbReference type="HAMAP" id="MF_01931">
    <property type="entry name" value="PurF"/>
    <property type="match status" value="1"/>
</dbReference>
<evidence type="ECO:0000256" key="1">
    <source>
        <dbReference type="ARBA" id="ARBA00005209"/>
    </source>
</evidence>
<dbReference type="EC" id="2.4.2.14" evidence="7"/>
<feature type="binding site" evidence="7">
    <location>
        <position position="308"/>
    </location>
    <ligand>
        <name>Mg(2+)</name>
        <dbReference type="ChEBI" id="CHEBI:18420"/>
    </ligand>
</feature>
<dbReference type="SUPFAM" id="SSF53271">
    <property type="entry name" value="PRTase-like"/>
    <property type="match status" value="1"/>
</dbReference>
<dbReference type="Pfam" id="PF00156">
    <property type="entry name" value="Pribosyltran"/>
    <property type="match status" value="1"/>
</dbReference>
<comment type="catalytic activity">
    <reaction evidence="7 8">
        <text>5-phospho-beta-D-ribosylamine + L-glutamate + diphosphate = 5-phospho-alpha-D-ribose 1-diphosphate + L-glutamine + H2O</text>
        <dbReference type="Rhea" id="RHEA:14905"/>
        <dbReference type="ChEBI" id="CHEBI:15377"/>
        <dbReference type="ChEBI" id="CHEBI:29985"/>
        <dbReference type="ChEBI" id="CHEBI:33019"/>
        <dbReference type="ChEBI" id="CHEBI:58017"/>
        <dbReference type="ChEBI" id="CHEBI:58359"/>
        <dbReference type="ChEBI" id="CHEBI:58681"/>
        <dbReference type="EC" id="2.4.2.14"/>
    </reaction>
</comment>
<dbReference type="InterPro" id="IPR029057">
    <property type="entry name" value="PRTase-like"/>
</dbReference>
<keyword evidence="5 7" id="KW-0658">Purine biosynthesis</keyword>
<gene>
    <name evidence="7 10" type="primary">purF</name>
    <name evidence="10" type="ORF">QSV35_02300</name>
</gene>
<feature type="domain" description="Glutamine amidotransferase type-2" evidence="9">
    <location>
        <begin position="2"/>
        <end position="239"/>
    </location>
</feature>
<dbReference type="CDD" id="cd06223">
    <property type="entry name" value="PRTases_typeI"/>
    <property type="match status" value="1"/>
</dbReference>
<evidence type="ECO:0000256" key="2">
    <source>
        <dbReference type="ARBA" id="ARBA00010138"/>
    </source>
</evidence>
<protein>
    <recommendedName>
        <fullName evidence="7">Amidophosphoribosyltransferase</fullName>
        <shortName evidence="7">ATase</shortName>
        <ecNumber evidence="7">2.4.2.14</ecNumber>
    </recommendedName>
    <alternativeName>
        <fullName evidence="7">Glutamine phosphoribosylpyrophosphate amidotransferase</fullName>
        <shortName evidence="7">GPATase</shortName>
    </alternativeName>
</protein>
<sequence length="487" mass="54039">MCGIVGMVGHDSVNQEIYDALLLLQHRGQDSTGIATAEANGVIHEHKVKGQVREAFRTRDMRALLGNIGLGHVRYATKGTASSEEEAQPFYVNAPYGIVLVHNGNLTNTRELTDELFHKDRRHLNTSSDTELLVNVLANELQASISGLQLDPEQVFQAVARVHERVEGSYAAIALIAGYGLLAFRDPFGIRPLILGVRRSEDDSRDEWTVASESLVLDNAGFEVVRDVEPGEAVFIDLDGRLWSRQCAADPKLLPCSFEYVYLARPDSVMNGIAVYESRLRMGERLADTIAKYTPKDAIDVVMPIPDSSRPSAMEVARKLGIEYREGFYKNRYVGRTFIMPGQAVRKKSVRQKLNAMPSEFAGKNVLLIDDSIVRGTTSREIIQMARDAGAKTVTFASAAPPVRYPHVYGINMPSRHELVAYNRTIPEIAEELGCDYLVYQEVEDLKAAILEGSDITDLDMSCFDGRYVTGTVTEEYLAWVEGSQES</sequence>
<dbReference type="GO" id="GO:0004044">
    <property type="term" value="F:amidophosphoribosyltransferase activity"/>
    <property type="evidence" value="ECO:0007669"/>
    <property type="project" value="UniProtKB-EC"/>
</dbReference>